<dbReference type="RefSeq" id="WP_378610595.1">
    <property type="nucleotide sequence ID" value="NZ_JBHSAX010000003.1"/>
</dbReference>
<keyword evidence="3" id="KW-1185">Reference proteome</keyword>
<dbReference type="Proteomes" id="UP001595696">
    <property type="component" value="Unassembled WGS sequence"/>
</dbReference>
<sequence length="81" mass="8756">MTAADHQLAADVPVMPIGGFSAGDPGRLPGIRRRRRHPPGSSASDRAGTGIRRHRIAEWVRDTFTPIQLGDVTLYGLTAPR</sequence>
<accession>A0ABV8DLZ2</accession>
<organism evidence="2 3">
    <name type="scientific">Nocardia jiangsuensis</name>
    <dbReference type="NCBI Taxonomy" id="1691563"/>
    <lineage>
        <taxon>Bacteria</taxon>
        <taxon>Bacillati</taxon>
        <taxon>Actinomycetota</taxon>
        <taxon>Actinomycetes</taxon>
        <taxon>Mycobacteriales</taxon>
        <taxon>Nocardiaceae</taxon>
        <taxon>Nocardia</taxon>
    </lineage>
</organism>
<evidence type="ECO:0000256" key="1">
    <source>
        <dbReference type="SAM" id="MobiDB-lite"/>
    </source>
</evidence>
<reference evidence="3" key="1">
    <citation type="journal article" date="2019" name="Int. J. Syst. Evol. Microbiol.">
        <title>The Global Catalogue of Microorganisms (GCM) 10K type strain sequencing project: providing services to taxonomists for standard genome sequencing and annotation.</title>
        <authorList>
            <consortium name="The Broad Institute Genomics Platform"/>
            <consortium name="The Broad Institute Genome Sequencing Center for Infectious Disease"/>
            <person name="Wu L."/>
            <person name="Ma J."/>
        </authorList>
    </citation>
    <scope>NUCLEOTIDE SEQUENCE [LARGE SCALE GENOMIC DNA]</scope>
    <source>
        <strain evidence="3">CGMCC 4.7330</strain>
    </source>
</reference>
<comment type="caution">
    <text evidence="2">The sequence shown here is derived from an EMBL/GenBank/DDBJ whole genome shotgun (WGS) entry which is preliminary data.</text>
</comment>
<name>A0ABV8DLZ2_9NOCA</name>
<feature type="region of interest" description="Disordered" evidence="1">
    <location>
        <begin position="15"/>
        <end position="51"/>
    </location>
</feature>
<evidence type="ECO:0000313" key="3">
    <source>
        <dbReference type="Proteomes" id="UP001595696"/>
    </source>
</evidence>
<gene>
    <name evidence="2" type="ORF">ACFO0B_02345</name>
</gene>
<proteinExistence type="predicted"/>
<protein>
    <submittedName>
        <fullName evidence="2">Uncharacterized protein</fullName>
    </submittedName>
</protein>
<dbReference type="EMBL" id="JBHSAX010000003">
    <property type="protein sequence ID" value="MFC3960824.1"/>
    <property type="molecule type" value="Genomic_DNA"/>
</dbReference>
<evidence type="ECO:0000313" key="2">
    <source>
        <dbReference type="EMBL" id="MFC3960824.1"/>
    </source>
</evidence>